<proteinExistence type="predicted"/>
<organism evidence="2 3">
    <name type="scientific">Tunturiibacter gelidiferens</name>
    <dbReference type="NCBI Taxonomy" id="3069689"/>
    <lineage>
        <taxon>Bacteria</taxon>
        <taxon>Pseudomonadati</taxon>
        <taxon>Acidobacteriota</taxon>
        <taxon>Terriglobia</taxon>
        <taxon>Terriglobales</taxon>
        <taxon>Acidobacteriaceae</taxon>
        <taxon>Tunturiibacter</taxon>
    </lineage>
</organism>
<gene>
    <name evidence="2" type="ORF">HDF14_002697</name>
</gene>
<dbReference type="EMBL" id="JACHEB010000005">
    <property type="protein sequence ID" value="MBB5329081.1"/>
    <property type="molecule type" value="Genomic_DNA"/>
</dbReference>
<reference evidence="2 3" key="1">
    <citation type="submission" date="2020-08" db="EMBL/GenBank/DDBJ databases">
        <title>Genomic Encyclopedia of Type Strains, Phase IV (KMG-V): Genome sequencing to study the core and pangenomes of soil and plant-associated prokaryotes.</title>
        <authorList>
            <person name="Whitman W."/>
        </authorList>
    </citation>
    <scope>NUCLEOTIDE SEQUENCE [LARGE SCALE GENOMIC DNA]</scope>
    <source>
        <strain evidence="2 3">X5P2</strain>
    </source>
</reference>
<comment type="caution">
    <text evidence="2">The sequence shown here is derived from an EMBL/GenBank/DDBJ whole genome shotgun (WGS) entry which is preliminary data.</text>
</comment>
<sequence length="137" mass="13610">MSRLLVIASLALLSTAGLAQSSTKHAGQPLNDAAMDRVTAAGVSAGLSNGVVQFQGSAATPNGLVTGAGTLQVLTGPLTSTTNMGTLTLNGSAQQNLSSLVNINAVNSNINVLLNLNVNMNSTVGSIVQSNLGAGKH</sequence>
<protein>
    <submittedName>
        <fullName evidence="2">Uncharacterized protein</fullName>
    </submittedName>
</protein>
<dbReference type="AlphaFoldDB" id="A0A9X0QET2"/>
<accession>A0A9X0QET2</accession>
<evidence type="ECO:0000256" key="1">
    <source>
        <dbReference type="SAM" id="SignalP"/>
    </source>
</evidence>
<keyword evidence="3" id="KW-1185">Reference proteome</keyword>
<feature type="chain" id="PRO_5040897232" evidence="1">
    <location>
        <begin position="20"/>
        <end position="137"/>
    </location>
</feature>
<dbReference type="Proteomes" id="UP000535182">
    <property type="component" value="Unassembled WGS sequence"/>
</dbReference>
<feature type="signal peptide" evidence="1">
    <location>
        <begin position="1"/>
        <end position="19"/>
    </location>
</feature>
<evidence type="ECO:0000313" key="2">
    <source>
        <dbReference type="EMBL" id="MBB5329081.1"/>
    </source>
</evidence>
<evidence type="ECO:0000313" key="3">
    <source>
        <dbReference type="Proteomes" id="UP000535182"/>
    </source>
</evidence>
<keyword evidence="1" id="KW-0732">Signal</keyword>
<dbReference type="RefSeq" id="WP_183977224.1">
    <property type="nucleotide sequence ID" value="NZ_JACHEB010000005.1"/>
</dbReference>
<name>A0A9X0QET2_9BACT</name>